<feature type="compositionally biased region" description="Gly residues" evidence="1">
    <location>
        <begin position="109"/>
        <end position="118"/>
    </location>
</feature>
<organism evidence="4 5">
    <name type="scientific">Sphaerisporangium aureirubrum</name>
    <dbReference type="NCBI Taxonomy" id="1544736"/>
    <lineage>
        <taxon>Bacteria</taxon>
        <taxon>Bacillati</taxon>
        <taxon>Actinomycetota</taxon>
        <taxon>Actinomycetes</taxon>
        <taxon>Streptosporangiales</taxon>
        <taxon>Streptosporangiaceae</taxon>
        <taxon>Sphaerisporangium</taxon>
    </lineage>
</organism>
<feature type="region of interest" description="Disordered" evidence="1">
    <location>
        <begin position="1"/>
        <end position="227"/>
    </location>
</feature>
<dbReference type="InterPro" id="IPR018929">
    <property type="entry name" value="DUF2510"/>
</dbReference>
<feature type="compositionally biased region" description="Gly residues" evidence="1">
    <location>
        <begin position="157"/>
        <end position="182"/>
    </location>
</feature>
<proteinExistence type="predicted"/>
<evidence type="ECO:0000256" key="2">
    <source>
        <dbReference type="SAM" id="Phobius"/>
    </source>
</evidence>
<dbReference type="Proteomes" id="UP001596137">
    <property type="component" value="Unassembled WGS sequence"/>
</dbReference>
<feature type="domain" description="DUF2510" evidence="3">
    <location>
        <begin position="6"/>
        <end position="37"/>
    </location>
</feature>
<dbReference type="EMBL" id="JBHSRF010000040">
    <property type="protein sequence ID" value="MFC6084261.1"/>
    <property type="molecule type" value="Genomic_DNA"/>
</dbReference>
<evidence type="ECO:0000313" key="4">
    <source>
        <dbReference type="EMBL" id="MFC6084261.1"/>
    </source>
</evidence>
<evidence type="ECO:0000313" key="5">
    <source>
        <dbReference type="Proteomes" id="UP001596137"/>
    </source>
</evidence>
<dbReference type="RefSeq" id="WP_380757129.1">
    <property type="nucleotide sequence ID" value="NZ_JBHSRF010000040.1"/>
</dbReference>
<keyword evidence="2" id="KW-0812">Transmembrane</keyword>
<reference evidence="5" key="1">
    <citation type="journal article" date="2019" name="Int. J. Syst. Evol. Microbiol.">
        <title>The Global Catalogue of Microorganisms (GCM) 10K type strain sequencing project: providing services to taxonomists for standard genome sequencing and annotation.</title>
        <authorList>
            <consortium name="The Broad Institute Genomics Platform"/>
            <consortium name="The Broad Institute Genome Sequencing Center for Infectious Disease"/>
            <person name="Wu L."/>
            <person name="Ma J."/>
        </authorList>
    </citation>
    <scope>NUCLEOTIDE SEQUENCE [LARGE SCALE GENOMIC DNA]</scope>
    <source>
        <strain evidence="5">JCM 30346</strain>
    </source>
</reference>
<keyword evidence="5" id="KW-1185">Reference proteome</keyword>
<feature type="compositionally biased region" description="Low complexity" evidence="1">
    <location>
        <begin position="123"/>
        <end position="142"/>
    </location>
</feature>
<feature type="compositionally biased region" description="Pro residues" evidence="1">
    <location>
        <begin position="53"/>
        <end position="71"/>
    </location>
</feature>
<name>A0ABW1NMH1_9ACTN</name>
<evidence type="ECO:0000259" key="3">
    <source>
        <dbReference type="Pfam" id="PF10708"/>
    </source>
</evidence>
<feature type="region of interest" description="Disordered" evidence="1">
    <location>
        <begin position="259"/>
        <end position="314"/>
    </location>
</feature>
<feature type="compositionally biased region" description="Low complexity" evidence="1">
    <location>
        <begin position="72"/>
        <end position="108"/>
    </location>
</feature>
<feature type="compositionally biased region" description="Polar residues" evidence="1">
    <location>
        <begin position="287"/>
        <end position="297"/>
    </location>
</feature>
<gene>
    <name evidence="4" type="ORF">ACFP1K_24090</name>
</gene>
<keyword evidence="2" id="KW-1133">Transmembrane helix</keyword>
<accession>A0ABW1NMH1</accession>
<evidence type="ECO:0000256" key="1">
    <source>
        <dbReference type="SAM" id="MobiDB-lite"/>
    </source>
</evidence>
<comment type="caution">
    <text evidence="4">The sequence shown here is derived from an EMBL/GenBank/DDBJ whole genome shotgun (WGS) entry which is preliminary data.</text>
</comment>
<keyword evidence="2" id="KW-0472">Membrane</keyword>
<feature type="transmembrane region" description="Helical" evidence="2">
    <location>
        <begin position="235"/>
        <end position="257"/>
    </location>
</feature>
<feature type="compositionally biased region" description="Polar residues" evidence="1">
    <location>
        <begin position="199"/>
        <end position="214"/>
    </location>
</feature>
<protein>
    <submittedName>
        <fullName evidence="4">DUF2510 domain-containing protein</fullName>
    </submittedName>
</protein>
<sequence length="491" mass="51448">MTQTPAGWYPDPYGSPQLRWWDGTQWTDATHPIEGTQGQGPVSTGQWAQPGTGPQPAPGSGPQGQPAPPQGTGPQQGPQDPGSSPSAPQGQPSFQPGTGPQPTFSPNPGGTGGPGGTGPYPQPGTAQYGQPGQQGTAQYGQPGQQGTGQFGQPGPYGQPGTGQYGQPGPGGTPYGGQQGPGPYGQQRTEQFGGPGLPSYSGQPTQQQWGNQGTAQLPGADFGAPPPPKKSGPLPWVLGGGAVVILLVVALVIGLSLINRGSPTAGPTPEPSDIETLEPLDPQVTPPLETTPQPSPSGSGELPAELAQPDGDTIKDPRAGLSFYFPGGPFTVPTWAEVNGNGPTDPRFPRWTSGYQAPSQENYDGQGNNWLGTILASRLPESFEYSGPQDLRKTTGEVLLRYEPVFYSPPHERKGLKDEAIDVSGKKGWVLRFRMDFTAESKKNKWKWKTEEGAIVIVDQGQGQRPSMLYVSVPDNLDTSLIDRVLDSLKAS</sequence>
<dbReference type="Pfam" id="PF10708">
    <property type="entry name" value="DUF2510"/>
    <property type="match status" value="1"/>
</dbReference>